<proteinExistence type="predicted"/>
<dbReference type="RefSeq" id="WP_066884427.1">
    <property type="nucleotide sequence ID" value="NZ_CP171739.1"/>
</dbReference>
<dbReference type="Proteomes" id="UP000070188">
    <property type="component" value="Unassembled WGS sequence"/>
</dbReference>
<dbReference type="AlphaFoldDB" id="A0A132MPA7"/>
<evidence type="ECO:0008006" key="3">
    <source>
        <dbReference type="Google" id="ProtNLM"/>
    </source>
</evidence>
<protein>
    <recommendedName>
        <fullName evidence="3">Secreted protein</fullName>
    </recommendedName>
</protein>
<organism evidence="1 2">
    <name type="scientific">Carbonactinospora thermoautotrophica</name>
    <dbReference type="NCBI Taxonomy" id="1469144"/>
    <lineage>
        <taxon>Bacteria</taxon>
        <taxon>Bacillati</taxon>
        <taxon>Actinomycetota</taxon>
        <taxon>Actinomycetes</taxon>
        <taxon>Kitasatosporales</taxon>
        <taxon>Carbonactinosporaceae</taxon>
        <taxon>Carbonactinospora</taxon>
    </lineage>
</organism>
<dbReference type="EMBL" id="LAXD01000001">
    <property type="protein sequence ID" value="KWW99251.1"/>
    <property type="molecule type" value="Genomic_DNA"/>
</dbReference>
<evidence type="ECO:0000313" key="1">
    <source>
        <dbReference type="EMBL" id="KWW99251.1"/>
    </source>
</evidence>
<accession>A0A132MPA7</accession>
<dbReference type="Pfam" id="PF14030">
    <property type="entry name" value="DUF4245"/>
    <property type="match status" value="1"/>
</dbReference>
<sequence>MLSLAVLGVFLFTFLFTAPQRNFGAARQADYESVLREARATAPYHVFAPRNLPPTWKITSVRYDRQANGDVLWHLGLRTPRGHEVGIEQSDGSRAEFIRQITMRGDRVSRTVLNGAIWQLRQRKMRMRDVRSLVRIQDDCTVVVTGGVPDFTELLFLARSLR</sequence>
<keyword evidence="2" id="KW-1185">Reference proteome</keyword>
<dbReference type="PATRIC" id="fig|1469144.10.peg.1000"/>
<comment type="caution">
    <text evidence="1">The sequence shown here is derived from an EMBL/GenBank/DDBJ whole genome shotgun (WGS) entry which is preliminary data.</text>
</comment>
<dbReference type="STRING" id="1469144.LI90_885"/>
<evidence type="ECO:0000313" key="2">
    <source>
        <dbReference type="Proteomes" id="UP000070188"/>
    </source>
</evidence>
<reference evidence="2" key="1">
    <citation type="submission" date="2015-04" db="EMBL/GenBank/DDBJ databases">
        <title>Physiological reanalysis, assessment of diazotrophy, and genome sequences of multiple isolates of Streptomyces thermoautotrophicus.</title>
        <authorList>
            <person name="MacKellar D.C."/>
            <person name="Lieber L."/>
            <person name="Norman J."/>
            <person name="Bolger A."/>
            <person name="Tobin C."/>
            <person name="Murray J.W."/>
            <person name="Chang R."/>
            <person name="Ford T."/>
            <person name="Nguyen P.Q."/>
            <person name="Woodward J."/>
            <person name="Permingeat H."/>
            <person name="Joshi N.S."/>
            <person name="Silver P.A."/>
            <person name="Usadel B."/>
            <person name="Rutherford A.W."/>
            <person name="Friesen M."/>
            <person name="Prell J."/>
        </authorList>
    </citation>
    <scope>NUCLEOTIDE SEQUENCE [LARGE SCALE GENOMIC DNA]</scope>
    <source>
        <strain evidence="2">H1</strain>
    </source>
</reference>
<name>A0A132MPA7_9ACTN</name>
<dbReference type="InterPro" id="IPR025339">
    <property type="entry name" value="DUF4245"/>
</dbReference>
<gene>
    <name evidence="1" type="ORF">LI90_885</name>
</gene>